<dbReference type="STRING" id="857265.WG78_15935"/>
<dbReference type="FunFam" id="1.10.240.10:FF:000005">
    <property type="entry name" value="Tryptophan--tRNA ligase"/>
    <property type="match status" value="1"/>
</dbReference>
<dbReference type="InterPro" id="IPR050203">
    <property type="entry name" value="Trp-tRNA_synthetase"/>
</dbReference>
<dbReference type="PATRIC" id="fig|857265.3.peg.3267"/>
<sequence>MTVIPPNQTLLTGDRATGALGLGHYVRSLRHRLAYQEKHQQFLLLSDGVDTNELSVQEIALDYLAIGIDPQRSTIAVRAQMPELTELAACYARLGSDVLAADDQQIAHHIPEITALQARLIPTTNPAQAALVQRGNDLVQHINQRAGSQILVAAAPVMAANARNTTALTSAAHQLPLSATPDQISAAIHALATDPSRTSRFAPGDVEHNEVFFFMDAFETDIHFLDDLKSKYRRGGLSDAVIKHHLEDCVQRFLEPVRERRQQLAQDLAGVQRVLQEGTQRARHIAARTLADVKAAL</sequence>
<dbReference type="GO" id="GO:0006436">
    <property type="term" value="P:tryptophanyl-tRNA aminoacylation"/>
    <property type="evidence" value="ECO:0007669"/>
    <property type="project" value="TreeGrafter"/>
</dbReference>
<accession>A0A0N0XHH1</accession>
<evidence type="ECO:0000256" key="5">
    <source>
        <dbReference type="ARBA" id="ARBA00022840"/>
    </source>
</evidence>
<protein>
    <recommendedName>
        <fullName evidence="2">tryptophan--tRNA ligase</fullName>
        <ecNumber evidence="2">6.1.1.2</ecNumber>
    </recommendedName>
</protein>
<comment type="similarity">
    <text evidence="1">Belongs to the class-I aminoacyl-tRNA synthetase family.</text>
</comment>
<keyword evidence="10" id="KW-1185">Reference proteome</keyword>
<dbReference type="GO" id="GO:0005524">
    <property type="term" value="F:ATP binding"/>
    <property type="evidence" value="ECO:0007669"/>
    <property type="project" value="UniProtKB-KW"/>
</dbReference>
<evidence type="ECO:0000256" key="2">
    <source>
        <dbReference type="ARBA" id="ARBA00013161"/>
    </source>
</evidence>
<dbReference type="PANTHER" id="PTHR43766">
    <property type="entry name" value="TRYPTOPHAN--TRNA LIGASE, MITOCHONDRIAL"/>
    <property type="match status" value="1"/>
</dbReference>
<evidence type="ECO:0000313" key="9">
    <source>
        <dbReference type="EMBL" id="KPC50801.1"/>
    </source>
</evidence>
<keyword evidence="3 9" id="KW-0436">Ligase</keyword>
<name>A0A0N0XHH1_9NEIS</name>
<keyword evidence="7" id="KW-0030">Aminoacyl-tRNA synthetase</keyword>
<dbReference type="OrthoDB" id="9801042at2"/>
<dbReference type="EMBL" id="LAQT01000026">
    <property type="protein sequence ID" value="KPC50801.1"/>
    <property type="molecule type" value="Genomic_DNA"/>
</dbReference>
<evidence type="ECO:0000256" key="8">
    <source>
        <dbReference type="ARBA" id="ARBA00049929"/>
    </source>
</evidence>
<gene>
    <name evidence="9" type="primary">trpS2_2</name>
    <name evidence="9" type="ORF">WG78_15935</name>
</gene>
<evidence type="ECO:0000313" key="10">
    <source>
        <dbReference type="Proteomes" id="UP000037939"/>
    </source>
</evidence>
<reference evidence="9 10" key="1">
    <citation type="submission" date="2015-07" db="EMBL/GenBank/DDBJ databases">
        <title>Draft genome sequence of the Amantichitinum ursilacus IGB-41, a new chitin-degrading bacterium.</title>
        <authorList>
            <person name="Kirstahler P."/>
            <person name="Guenther M."/>
            <person name="Grumaz C."/>
            <person name="Rupp S."/>
            <person name="Zibek S."/>
            <person name="Sohn K."/>
        </authorList>
    </citation>
    <scope>NUCLEOTIDE SEQUENCE [LARGE SCALE GENOMIC DNA]</scope>
    <source>
        <strain evidence="9 10">IGB-41</strain>
    </source>
</reference>
<evidence type="ECO:0000256" key="1">
    <source>
        <dbReference type="ARBA" id="ARBA00005594"/>
    </source>
</evidence>
<dbReference type="Proteomes" id="UP000037939">
    <property type="component" value="Unassembled WGS sequence"/>
</dbReference>
<organism evidence="9 10">
    <name type="scientific">Amantichitinum ursilacus</name>
    <dbReference type="NCBI Taxonomy" id="857265"/>
    <lineage>
        <taxon>Bacteria</taxon>
        <taxon>Pseudomonadati</taxon>
        <taxon>Pseudomonadota</taxon>
        <taxon>Betaproteobacteria</taxon>
        <taxon>Neisseriales</taxon>
        <taxon>Chitinibacteraceae</taxon>
        <taxon>Amantichitinum</taxon>
    </lineage>
</organism>
<evidence type="ECO:0000256" key="4">
    <source>
        <dbReference type="ARBA" id="ARBA00022741"/>
    </source>
</evidence>
<keyword evidence="5" id="KW-0067">ATP-binding</keyword>
<dbReference type="SUPFAM" id="SSF52374">
    <property type="entry name" value="Nucleotidylyl transferase"/>
    <property type="match status" value="1"/>
</dbReference>
<comment type="catalytic activity">
    <reaction evidence="8">
        <text>tRNA(Trp) + L-tryptophan + ATP = L-tryptophyl-tRNA(Trp) + AMP + diphosphate + H(+)</text>
        <dbReference type="Rhea" id="RHEA:24080"/>
        <dbReference type="Rhea" id="RHEA-COMP:9671"/>
        <dbReference type="Rhea" id="RHEA-COMP:9705"/>
        <dbReference type="ChEBI" id="CHEBI:15378"/>
        <dbReference type="ChEBI" id="CHEBI:30616"/>
        <dbReference type="ChEBI" id="CHEBI:33019"/>
        <dbReference type="ChEBI" id="CHEBI:57912"/>
        <dbReference type="ChEBI" id="CHEBI:78442"/>
        <dbReference type="ChEBI" id="CHEBI:78535"/>
        <dbReference type="ChEBI" id="CHEBI:456215"/>
        <dbReference type="EC" id="6.1.1.2"/>
    </reaction>
</comment>
<evidence type="ECO:0000256" key="6">
    <source>
        <dbReference type="ARBA" id="ARBA00022917"/>
    </source>
</evidence>
<dbReference type="PANTHER" id="PTHR43766:SF1">
    <property type="entry name" value="TRYPTOPHAN--TRNA LIGASE, MITOCHONDRIAL"/>
    <property type="match status" value="1"/>
</dbReference>
<keyword evidence="4" id="KW-0547">Nucleotide-binding</keyword>
<dbReference type="AlphaFoldDB" id="A0A0N0XHH1"/>
<comment type="caution">
    <text evidence="9">The sequence shown here is derived from an EMBL/GenBank/DDBJ whole genome shotgun (WGS) entry which is preliminary data.</text>
</comment>
<evidence type="ECO:0000256" key="7">
    <source>
        <dbReference type="ARBA" id="ARBA00023146"/>
    </source>
</evidence>
<dbReference type="InterPro" id="IPR014729">
    <property type="entry name" value="Rossmann-like_a/b/a_fold"/>
</dbReference>
<dbReference type="GO" id="GO:0004830">
    <property type="term" value="F:tryptophan-tRNA ligase activity"/>
    <property type="evidence" value="ECO:0007669"/>
    <property type="project" value="UniProtKB-EC"/>
</dbReference>
<evidence type="ECO:0000256" key="3">
    <source>
        <dbReference type="ARBA" id="ARBA00022598"/>
    </source>
</evidence>
<dbReference type="RefSeq" id="WP_053938804.1">
    <property type="nucleotide sequence ID" value="NZ_LAQT01000026.1"/>
</dbReference>
<proteinExistence type="inferred from homology"/>
<dbReference type="Gene3D" id="3.40.50.620">
    <property type="entry name" value="HUPs"/>
    <property type="match status" value="2"/>
</dbReference>
<dbReference type="Gene3D" id="1.10.240.10">
    <property type="entry name" value="Tyrosyl-Transfer RNA Synthetase"/>
    <property type="match status" value="1"/>
</dbReference>
<dbReference type="EC" id="6.1.1.2" evidence="2"/>
<keyword evidence="6" id="KW-0648">Protein biosynthesis</keyword>